<gene>
    <name evidence="1" type="ORF">WISP_39385</name>
</gene>
<sequence>MVKLLWKGFQMQVPALLSPWKGTYLLYNTPTVEMGGTPEDGSSVWTQPLCCSLSPLGNLSILGNLETLGILDILGILSILETPSILGNGSILGILETLGILDILGILYFLGILDILGIRDMLDTLMPVHCLQKLTFQEILKPRIFLGHLLRETPLVQPCTCRCPTQGMGMTTDPPS</sequence>
<protein>
    <submittedName>
        <fullName evidence="1">Uncharacterized protein</fullName>
    </submittedName>
</protein>
<evidence type="ECO:0000313" key="1">
    <source>
        <dbReference type="EMBL" id="KAJ7422182.1"/>
    </source>
</evidence>
<comment type="caution">
    <text evidence="1">The sequence shown here is derived from an EMBL/GenBank/DDBJ whole genome shotgun (WGS) entry which is preliminary data.</text>
</comment>
<dbReference type="EMBL" id="WHWB01033081">
    <property type="protein sequence ID" value="KAJ7422182.1"/>
    <property type="molecule type" value="Genomic_DNA"/>
</dbReference>
<proteinExistence type="predicted"/>
<dbReference type="Proteomes" id="UP001145742">
    <property type="component" value="Unassembled WGS sequence"/>
</dbReference>
<accession>A0ABQ9DNK8</accession>
<reference evidence="1" key="1">
    <citation type="submission" date="2019-10" db="EMBL/GenBank/DDBJ databases">
        <authorList>
            <person name="Soares A.E.R."/>
            <person name="Aleixo A."/>
            <person name="Schneider P."/>
            <person name="Miyaki C.Y."/>
            <person name="Schneider M.P."/>
            <person name="Mello C."/>
            <person name="Vasconcelos A.T.R."/>
        </authorList>
    </citation>
    <scope>NUCLEOTIDE SEQUENCE</scope>
    <source>
        <tissue evidence="1">Muscle</tissue>
    </source>
</reference>
<keyword evidence="2" id="KW-1185">Reference proteome</keyword>
<evidence type="ECO:0000313" key="2">
    <source>
        <dbReference type="Proteomes" id="UP001145742"/>
    </source>
</evidence>
<name>A0ABQ9DNK8_9PASS</name>
<organism evidence="1 2">
    <name type="scientific">Willisornis vidua</name>
    <name type="common">Xingu scale-backed antbird</name>
    <dbReference type="NCBI Taxonomy" id="1566151"/>
    <lineage>
        <taxon>Eukaryota</taxon>
        <taxon>Metazoa</taxon>
        <taxon>Chordata</taxon>
        <taxon>Craniata</taxon>
        <taxon>Vertebrata</taxon>
        <taxon>Euteleostomi</taxon>
        <taxon>Archelosauria</taxon>
        <taxon>Archosauria</taxon>
        <taxon>Dinosauria</taxon>
        <taxon>Saurischia</taxon>
        <taxon>Theropoda</taxon>
        <taxon>Coelurosauria</taxon>
        <taxon>Aves</taxon>
        <taxon>Neognathae</taxon>
        <taxon>Neoaves</taxon>
        <taxon>Telluraves</taxon>
        <taxon>Australaves</taxon>
        <taxon>Passeriformes</taxon>
        <taxon>Thamnophilidae</taxon>
        <taxon>Willisornis</taxon>
    </lineage>
</organism>